<keyword evidence="1" id="KW-1133">Transmembrane helix</keyword>
<evidence type="ECO:0008006" key="3">
    <source>
        <dbReference type="Google" id="ProtNLM"/>
    </source>
</evidence>
<accession>A0A6J5PFB3</accession>
<dbReference type="EMBL" id="LR796818">
    <property type="protein sequence ID" value="CAB4168181.1"/>
    <property type="molecule type" value="Genomic_DNA"/>
</dbReference>
<reference evidence="2" key="1">
    <citation type="submission" date="2020-04" db="EMBL/GenBank/DDBJ databases">
        <authorList>
            <person name="Chiriac C."/>
            <person name="Salcher M."/>
            <person name="Ghai R."/>
            <person name="Kavagutti S V."/>
        </authorList>
    </citation>
    <scope>NUCLEOTIDE SEQUENCE</scope>
</reference>
<gene>
    <name evidence="2" type="ORF">UFOVP874_18</name>
</gene>
<sequence length="196" mass="22609">MARDSHRDAHRTTDVLMVRSMNTYPQCSSTGVCKIRNTVLTSTYIESLDLILYAEAYKSRGIMMIPKENDSHSFNVVRKKERNKKRILIIVALIVAAMIGVSPAYGVSQVDLLKLYAHSRIISMEQFKCFDSLITRESHWNVRAKNGSHYGLGQMKNARYRTLDGFTQVDWSIRYIRGRYLTPCKAWSFFKANGYH</sequence>
<protein>
    <recommendedName>
        <fullName evidence="3">Transglycosylase SLT domain-containing protein</fullName>
    </recommendedName>
</protein>
<evidence type="ECO:0000313" key="2">
    <source>
        <dbReference type="EMBL" id="CAB4168181.1"/>
    </source>
</evidence>
<organism evidence="2">
    <name type="scientific">uncultured Caudovirales phage</name>
    <dbReference type="NCBI Taxonomy" id="2100421"/>
    <lineage>
        <taxon>Viruses</taxon>
        <taxon>Duplodnaviria</taxon>
        <taxon>Heunggongvirae</taxon>
        <taxon>Uroviricota</taxon>
        <taxon>Caudoviricetes</taxon>
        <taxon>Peduoviridae</taxon>
        <taxon>Maltschvirus</taxon>
        <taxon>Maltschvirus maltsch</taxon>
    </lineage>
</organism>
<name>A0A6J5PFB3_9CAUD</name>
<feature type="transmembrane region" description="Helical" evidence="1">
    <location>
        <begin position="87"/>
        <end position="106"/>
    </location>
</feature>
<keyword evidence="1" id="KW-0812">Transmembrane</keyword>
<evidence type="ECO:0000256" key="1">
    <source>
        <dbReference type="SAM" id="Phobius"/>
    </source>
</evidence>
<proteinExistence type="predicted"/>
<keyword evidence="1" id="KW-0472">Membrane</keyword>